<dbReference type="AlphaFoldDB" id="G2XQ31"/>
<evidence type="ECO:0000313" key="2">
    <source>
        <dbReference type="Proteomes" id="UP000008177"/>
    </source>
</evidence>
<evidence type="ECO:0000313" key="1">
    <source>
        <dbReference type="EMBL" id="CCD42919.1"/>
    </source>
</evidence>
<name>G2XQ31_BOTF4</name>
<proteinExistence type="predicted"/>
<reference evidence="2" key="1">
    <citation type="journal article" date="2011" name="PLoS Genet.">
        <title>Genomic analysis of the necrotrophic fungal pathogens Sclerotinia sclerotiorum and Botrytis cinerea.</title>
        <authorList>
            <person name="Amselem J."/>
            <person name="Cuomo C.A."/>
            <person name="van Kan J.A."/>
            <person name="Viaud M."/>
            <person name="Benito E.P."/>
            <person name="Couloux A."/>
            <person name="Coutinho P.M."/>
            <person name="de Vries R.P."/>
            <person name="Dyer P.S."/>
            <person name="Fillinger S."/>
            <person name="Fournier E."/>
            <person name="Gout L."/>
            <person name="Hahn M."/>
            <person name="Kohn L."/>
            <person name="Lapalu N."/>
            <person name="Plummer K.M."/>
            <person name="Pradier J.M."/>
            <person name="Quevillon E."/>
            <person name="Sharon A."/>
            <person name="Simon A."/>
            <person name="ten Have A."/>
            <person name="Tudzynski B."/>
            <person name="Tudzynski P."/>
            <person name="Wincker P."/>
            <person name="Andrew M."/>
            <person name="Anthouard V."/>
            <person name="Beever R.E."/>
            <person name="Beffa R."/>
            <person name="Benoit I."/>
            <person name="Bouzid O."/>
            <person name="Brault B."/>
            <person name="Chen Z."/>
            <person name="Choquer M."/>
            <person name="Collemare J."/>
            <person name="Cotton P."/>
            <person name="Danchin E.G."/>
            <person name="Da Silva C."/>
            <person name="Gautier A."/>
            <person name="Giraud C."/>
            <person name="Giraud T."/>
            <person name="Gonzalez C."/>
            <person name="Grossetete S."/>
            <person name="Guldener U."/>
            <person name="Henrissat B."/>
            <person name="Howlett B.J."/>
            <person name="Kodira C."/>
            <person name="Kretschmer M."/>
            <person name="Lappartient A."/>
            <person name="Leroch M."/>
            <person name="Levis C."/>
            <person name="Mauceli E."/>
            <person name="Neuveglise C."/>
            <person name="Oeser B."/>
            <person name="Pearson M."/>
            <person name="Poulain J."/>
            <person name="Poussereau N."/>
            <person name="Quesneville H."/>
            <person name="Rascle C."/>
            <person name="Schumacher J."/>
            <person name="Segurens B."/>
            <person name="Sexton A."/>
            <person name="Silva E."/>
            <person name="Sirven C."/>
            <person name="Soanes D.M."/>
            <person name="Talbot N.J."/>
            <person name="Templeton M."/>
            <person name="Yandava C."/>
            <person name="Yarden O."/>
            <person name="Zeng Q."/>
            <person name="Rollins J.A."/>
            <person name="Lebrun M.H."/>
            <person name="Dickman M."/>
        </authorList>
    </citation>
    <scope>NUCLEOTIDE SEQUENCE [LARGE SCALE GENOMIC DNA]</scope>
    <source>
        <strain evidence="2">T4</strain>
    </source>
</reference>
<dbReference type="Proteomes" id="UP000008177">
    <property type="component" value="Unplaced contigs"/>
</dbReference>
<accession>G2XQ31</accession>
<dbReference type="EMBL" id="FQ790250">
    <property type="protein sequence ID" value="CCD42919.1"/>
    <property type="molecule type" value="Genomic_DNA"/>
</dbReference>
<sequence>MQCHIDDLSMGSRSISKGRAQHHHITHMFQPTSHFVIKRLLID</sequence>
<dbReference type="InParanoid" id="G2XQ31"/>
<gene>
    <name evidence="1" type="ORF">BofuT4_P072150.1</name>
</gene>
<dbReference type="HOGENOM" id="CLU_3242036_0_0_1"/>
<protein>
    <submittedName>
        <fullName evidence="1">Uncharacterized protein</fullName>
    </submittedName>
</protein>
<organism evidence="1 2">
    <name type="scientific">Botryotinia fuckeliana (strain T4)</name>
    <name type="common">Noble rot fungus</name>
    <name type="synonym">Botrytis cinerea</name>
    <dbReference type="NCBI Taxonomy" id="999810"/>
    <lineage>
        <taxon>Eukaryota</taxon>
        <taxon>Fungi</taxon>
        <taxon>Dikarya</taxon>
        <taxon>Ascomycota</taxon>
        <taxon>Pezizomycotina</taxon>
        <taxon>Leotiomycetes</taxon>
        <taxon>Helotiales</taxon>
        <taxon>Sclerotiniaceae</taxon>
        <taxon>Botrytis</taxon>
    </lineage>
</organism>